<evidence type="ECO:0000313" key="3">
    <source>
        <dbReference type="EMBL" id="RST29625.1"/>
    </source>
</evidence>
<name>A0A3R9Z4K3_9SPHN</name>
<evidence type="ECO:0000259" key="2">
    <source>
        <dbReference type="Pfam" id="PF10988"/>
    </source>
</evidence>
<dbReference type="PANTHER" id="PTHR39200">
    <property type="entry name" value="HYPOTHETICAL EXPORTED PROTEIN"/>
    <property type="match status" value="1"/>
</dbReference>
<dbReference type="Proteomes" id="UP000274661">
    <property type="component" value="Unassembled WGS sequence"/>
</dbReference>
<organism evidence="3 4">
    <name type="scientific">Sphingomonas ginkgonis</name>
    <dbReference type="NCBI Taxonomy" id="2315330"/>
    <lineage>
        <taxon>Bacteria</taxon>
        <taxon>Pseudomonadati</taxon>
        <taxon>Pseudomonadota</taxon>
        <taxon>Alphaproteobacteria</taxon>
        <taxon>Sphingomonadales</taxon>
        <taxon>Sphingomonadaceae</taxon>
        <taxon>Sphingomonas</taxon>
    </lineage>
</organism>
<comment type="caution">
    <text evidence="3">The sequence shown here is derived from an EMBL/GenBank/DDBJ whole genome shotgun (WGS) entry which is preliminary data.</text>
</comment>
<evidence type="ECO:0000313" key="4">
    <source>
        <dbReference type="Proteomes" id="UP000274661"/>
    </source>
</evidence>
<dbReference type="EMBL" id="RWJF01000001">
    <property type="protein sequence ID" value="RST29625.1"/>
    <property type="molecule type" value="Genomic_DNA"/>
</dbReference>
<dbReference type="Pfam" id="PF10988">
    <property type="entry name" value="DUF2807"/>
    <property type="match status" value="1"/>
</dbReference>
<reference evidence="3 4" key="1">
    <citation type="submission" date="2018-12" db="EMBL/GenBank/DDBJ databases">
        <title>Sphingomonas sp. HMF7854 Genome sequencing and assembly.</title>
        <authorList>
            <person name="Cha I."/>
            <person name="Kang H."/>
            <person name="Kim H."/>
            <person name="Kang J."/>
            <person name="Joh K."/>
        </authorList>
    </citation>
    <scope>NUCLEOTIDE SEQUENCE [LARGE SCALE GENOMIC DNA]</scope>
    <source>
        <strain evidence="3 4">HMF7854</strain>
    </source>
</reference>
<dbReference type="AlphaFoldDB" id="A0A3R9Z4K3"/>
<evidence type="ECO:0000256" key="1">
    <source>
        <dbReference type="SAM" id="SignalP"/>
    </source>
</evidence>
<feature type="chain" id="PRO_5018564526" evidence="1">
    <location>
        <begin position="24"/>
        <end position="243"/>
    </location>
</feature>
<gene>
    <name evidence="3" type="ORF">HMF7854_01370</name>
</gene>
<dbReference type="PROSITE" id="PS51257">
    <property type="entry name" value="PROKAR_LIPOPROTEIN"/>
    <property type="match status" value="1"/>
</dbReference>
<dbReference type="InterPro" id="IPR021255">
    <property type="entry name" value="DUF2807"/>
</dbReference>
<proteinExistence type="predicted"/>
<sequence length="243" mass="24242">MTMRLVAILLASATLASCGVVTAKDAGPTATRNYAIGGFEKIEVAGPYDVAVTSGGQPSVRATGGSNRLDELVVEVEDGTLKIHPKSHSGISWAWGGHSNGTVRIDVSAPDGLREAMLAGSGGMQIDKVQAPSFSGSVAGSGSLQLAQLAAQDVSFSIAGSGGIRANGGTATRSKYEIAGSGDIQASGMRAQDAKVEIAGSGSVAAHATATAKVEILGSGDVTISGGARCEIEKHGSGDVRCS</sequence>
<dbReference type="OrthoDB" id="7841570at2"/>
<dbReference type="PANTHER" id="PTHR39200:SF1">
    <property type="entry name" value="AUTO-TRANSPORTER ADHESIN HEAD GIN DOMAIN-CONTAINING PROTEIN-RELATED"/>
    <property type="match status" value="1"/>
</dbReference>
<feature type="signal peptide" evidence="1">
    <location>
        <begin position="1"/>
        <end position="23"/>
    </location>
</feature>
<dbReference type="Gene3D" id="2.160.20.120">
    <property type="match status" value="1"/>
</dbReference>
<feature type="domain" description="Putative auto-transporter adhesin head GIN" evidence="2">
    <location>
        <begin position="39"/>
        <end position="227"/>
    </location>
</feature>
<keyword evidence="1" id="KW-0732">Signal</keyword>
<protein>
    <submittedName>
        <fullName evidence="3">DUF2807 domain-containing protein</fullName>
    </submittedName>
</protein>
<accession>A0A3R9Z4K3</accession>
<keyword evidence="4" id="KW-1185">Reference proteome</keyword>